<dbReference type="InterPro" id="IPR050109">
    <property type="entry name" value="HTH-type_TetR-like_transc_reg"/>
</dbReference>
<dbReference type="Gene3D" id="1.10.10.60">
    <property type="entry name" value="Homeodomain-like"/>
    <property type="match status" value="1"/>
</dbReference>
<evidence type="ECO:0000256" key="2">
    <source>
        <dbReference type="ARBA" id="ARBA00023125"/>
    </source>
</evidence>
<accession>A0ABP7TTD1</accession>
<dbReference type="InterPro" id="IPR023772">
    <property type="entry name" value="DNA-bd_HTH_TetR-type_CS"/>
</dbReference>
<dbReference type="Gene3D" id="1.10.357.10">
    <property type="entry name" value="Tetracycline Repressor, domain 2"/>
    <property type="match status" value="1"/>
</dbReference>
<keyword evidence="3" id="KW-0804">Transcription</keyword>
<dbReference type="InterPro" id="IPR001647">
    <property type="entry name" value="HTH_TetR"/>
</dbReference>
<proteinExistence type="predicted"/>
<evidence type="ECO:0000259" key="5">
    <source>
        <dbReference type="PROSITE" id="PS50977"/>
    </source>
</evidence>
<comment type="caution">
    <text evidence="6">The sequence shown here is derived from an EMBL/GenBank/DDBJ whole genome shotgun (WGS) entry which is preliminary data.</text>
</comment>
<dbReference type="PROSITE" id="PS50977">
    <property type="entry name" value="HTH_TETR_2"/>
    <property type="match status" value="1"/>
</dbReference>
<dbReference type="Pfam" id="PF00440">
    <property type="entry name" value="TetR_N"/>
    <property type="match status" value="1"/>
</dbReference>
<reference evidence="7" key="1">
    <citation type="journal article" date="2019" name="Int. J. Syst. Evol. Microbiol.">
        <title>The Global Catalogue of Microorganisms (GCM) 10K type strain sequencing project: providing services to taxonomists for standard genome sequencing and annotation.</title>
        <authorList>
            <consortium name="The Broad Institute Genomics Platform"/>
            <consortium name="The Broad Institute Genome Sequencing Center for Infectious Disease"/>
            <person name="Wu L."/>
            <person name="Ma J."/>
        </authorList>
    </citation>
    <scope>NUCLEOTIDE SEQUENCE [LARGE SCALE GENOMIC DNA]</scope>
    <source>
        <strain evidence="7">JCM 17342</strain>
    </source>
</reference>
<organism evidence="6 7">
    <name type="scientific">Allokutzneria multivorans</name>
    <dbReference type="NCBI Taxonomy" id="1142134"/>
    <lineage>
        <taxon>Bacteria</taxon>
        <taxon>Bacillati</taxon>
        <taxon>Actinomycetota</taxon>
        <taxon>Actinomycetes</taxon>
        <taxon>Pseudonocardiales</taxon>
        <taxon>Pseudonocardiaceae</taxon>
        <taxon>Allokutzneria</taxon>
    </lineage>
</organism>
<gene>
    <name evidence="6" type="ORF">GCM10022247_65080</name>
</gene>
<feature type="DNA-binding region" description="H-T-H motif" evidence="4">
    <location>
        <begin position="39"/>
        <end position="58"/>
    </location>
</feature>
<dbReference type="PANTHER" id="PTHR30055:SF234">
    <property type="entry name" value="HTH-TYPE TRANSCRIPTIONAL REGULATOR BETI"/>
    <property type="match status" value="1"/>
</dbReference>
<evidence type="ECO:0000256" key="1">
    <source>
        <dbReference type="ARBA" id="ARBA00023015"/>
    </source>
</evidence>
<keyword evidence="1" id="KW-0805">Transcription regulation</keyword>
<dbReference type="Proteomes" id="UP001501747">
    <property type="component" value="Unassembled WGS sequence"/>
</dbReference>
<feature type="domain" description="HTH tetR-type" evidence="5">
    <location>
        <begin position="16"/>
        <end position="76"/>
    </location>
</feature>
<dbReference type="SUPFAM" id="SSF46689">
    <property type="entry name" value="Homeodomain-like"/>
    <property type="match status" value="1"/>
</dbReference>
<evidence type="ECO:0000256" key="4">
    <source>
        <dbReference type="PROSITE-ProRule" id="PRU00335"/>
    </source>
</evidence>
<evidence type="ECO:0000313" key="7">
    <source>
        <dbReference type="Proteomes" id="UP001501747"/>
    </source>
</evidence>
<protein>
    <recommendedName>
        <fullName evidence="5">HTH tetR-type domain-containing protein</fullName>
    </recommendedName>
</protein>
<keyword evidence="7" id="KW-1185">Reference proteome</keyword>
<dbReference type="PROSITE" id="PS01081">
    <property type="entry name" value="HTH_TETR_1"/>
    <property type="match status" value="1"/>
</dbReference>
<dbReference type="InterPro" id="IPR009057">
    <property type="entry name" value="Homeodomain-like_sf"/>
</dbReference>
<name>A0ABP7TTD1_9PSEU</name>
<evidence type="ECO:0000313" key="6">
    <source>
        <dbReference type="EMBL" id="GAA4030963.1"/>
    </source>
</evidence>
<keyword evidence="2 4" id="KW-0238">DNA-binding</keyword>
<dbReference type="EMBL" id="BAABAL010000019">
    <property type="protein sequence ID" value="GAA4030963.1"/>
    <property type="molecule type" value="Genomic_DNA"/>
</dbReference>
<evidence type="ECO:0000256" key="3">
    <source>
        <dbReference type="ARBA" id="ARBA00023163"/>
    </source>
</evidence>
<dbReference type="PRINTS" id="PR00455">
    <property type="entry name" value="HTHTETR"/>
</dbReference>
<dbReference type="PANTHER" id="PTHR30055">
    <property type="entry name" value="HTH-TYPE TRANSCRIPTIONAL REGULATOR RUTR"/>
    <property type="match status" value="1"/>
</dbReference>
<sequence length="215" mass="23601">MPAVTTEPGLRERKKQRTRTALVKAAIALFSEHGYEQTTVAQIAAAADVSTRTFFDHFPTKEDVLFMHSEVRTELVMRTIEECDGSEHPSDLLVRVLKENLLSTVWNQDIALGAAALRLKLLKTVPALQARALHRMLEVEQQLADALCAAYPDRLTPYDAAVMVGSAVGGILGALRLTVAEHDDPEQVRAALLRAVEVTARGLRHFDAPETVPLS</sequence>